<feature type="domain" description="BPL/LPL catalytic" evidence="2">
    <location>
        <begin position="24"/>
        <end position="217"/>
    </location>
</feature>
<dbReference type="InterPro" id="IPR045864">
    <property type="entry name" value="aa-tRNA-synth_II/BPL/LPL"/>
</dbReference>
<keyword evidence="1" id="KW-0175">Coiled coil</keyword>
<dbReference type="PROSITE" id="PS51733">
    <property type="entry name" value="BPL_LPL_CATALYTIC"/>
    <property type="match status" value="1"/>
</dbReference>
<dbReference type="GO" id="GO:0016874">
    <property type="term" value="F:ligase activity"/>
    <property type="evidence" value="ECO:0007669"/>
    <property type="project" value="UniProtKB-KW"/>
</dbReference>
<name>A0A7C1BJM2_UNCW3</name>
<dbReference type="SUPFAM" id="SSF82649">
    <property type="entry name" value="SufE/NifU"/>
    <property type="match status" value="1"/>
</dbReference>
<dbReference type="CDD" id="cd16443">
    <property type="entry name" value="LplA"/>
    <property type="match status" value="1"/>
</dbReference>
<dbReference type="EMBL" id="DRBW01000200">
    <property type="protein sequence ID" value="HDM90613.1"/>
    <property type="molecule type" value="Genomic_DNA"/>
</dbReference>
<accession>A0A7C1BJM2</accession>
<dbReference type="Proteomes" id="UP000885931">
    <property type="component" value="Unassembled WGS sequence"/>
</dbReference>
<dbReference type="PANTHER" id="PTHR43679:SF2">
    <property type="entry name" value="OCTANOYL-[GCVH]:PROTEIN N-OCTANOYLTRANSFERASE"/>
    <property type="match status" value="1"/>
</dbReference>
<keyword evidence="3" id="KW-0436">Ligase</keyword>
<dbReference type="SUPFAM" id="SSF55681">
    <property type="entry name" value="Class II aaRS and biotin synthetases"/>
    <property type="match status" value="1"/>
</dbReference>
<dbReference type="PANTHER" id="PTHR43679">
    <property type="entry name" value="OCTANOYLTRANSFERASE LIPM-RELATED"/>
    <property type="match status" value="1"/>
</dbReference>
<dbReference type="InterPro" id="IPR004143">
    <property type="entry name" value="BPL_LPL_catalytic"/>
</dbReference>
<organism evidence="3">
    <name type="scientific">candidate division WOR-3 bacterium</name>
    <dbReference type="NCBI Taxonomy" id="2052148"/>
    <lineage>
        <taxon>Bacteria</taxon>
        <taxon>Bacteria division WOR-3</taxon>
    </lineage>
</organism>
<feature type="coiled-coil region" evidence="1">
    <location>
        <begin position="301"/>
        <end position="328"/>
    </location>
</feature>
<dbReference type="Gene3D" id="3.30.390.50">
    <property type="entry name" value="CO dehydrogenase flavoprotein, C-terminal domain"/>
    <property type="match status" value="1"/>
</dbReference>
<proteinExistence type="predicted"/>
<evidence type="ECO:0000256" key="1">
    <source>
        <dbReference type="SAM" id="Coils"/>
    </source>
</evidence>
<evidence type="ECO:0000259" key="2">
    <source>
        <dbReference type="PROSITE" id="PS51733"/>
    </source>
</evidence>
<comment type="caution">
    <text evidence="3">The sequence shown here is derived from an EMBL/GenBank/DDBJ whole genome shotgun (WGS) entry which is preliminary data.</text>
</comment>
<evidence type="ECO:0000313" key="3">
    <source>
        <dbReference type="EMBL" id="HDM90613.1"/>
    </source>
</evidence>
<protein>
    <submittedName>
        <fullName evidence="3">Lipoate--protein ligase family protein</fullName>
    </submittedName>
</protein>
<dbReference type="Gene3D" id="3.30.930.10">
    <property type="entry name" value="Bira Bifunctional Protein, Domain 2"/>
    <property type="match status" value="1"/>
</dbReference>
<dbReference type="AlphaFoldDB" id="A0A7C1BJM2"/>
<sequence length="349" mass="40364">MYLFDLGELPWEQSMLIFHTLARMGVEGLSIVWPDKPFISIGYFQDAELEVDLDYCRREGLPVFRREVGGGTVYLDRNQIFYHVIWNRNNPKFPKKISEVYQYLSVPPIETYGEFGIKTEFREVNDIVTREGRKIAGLGGSDIGESMVFVGSVILDFDYDRMSKAIKVPDEKFRDKVFKTMKENVTTMKRELGIVPPRSEIVRVLREKFEKVLGRLEPVELDEEIVKKMTELARWFNSPEFLYKKTPKIPRGVKIKEGIEILYGMYKARGGLIRTAQEVEKKTLKDIVITGDFTLYPKESLSVLEEGLKNTERERSRLITRIEEFYEKTGAETPGVEPEDITKAIESGT</sequence>
<dbReference type="InterPro" id="IPR050664">
    <property type="entry name" value="Octanoyltrans_LipM/LipL"/>
</dbReference>
<gene>
    <name evidence="3" type="ORF">ENG67_05350</name>
</gene>
<dbReference type="Pfam" id="PF21948">
    <property type="entry name" value="LplA-B_cat"/>
    <property type="match status" value="1"/>
</dbReference>
<reference evidence="3" key="1">
    <citation type="journal article" date="2020" name="mSystems">
        <title>Genome- and Community-Level Interaction Insights into Carbon Utilization and Element Cycling Functions of Hydrothermarchaeota in Hydrothermal Sediment.</title>
        <authorList>
            <person name="Zhou Z."/>
            <person name="Liu Y."/>
            <person name="Xu W."/>
            <person name="Pan J."/>
            <person name="Luo Z.H."/>
            <person name="Li M."/>
        </authorList>
    </citation>
    <scope>NUCLEOTIDE SEQUENCE [LARGE SCALE GENOMIC DNA]</scope>
    <source>
        <strain evidence="3">HyVt-237</strain>
    </source>
</reference>